<dbReference type="RefSeq" id="WP_344027783.1">
    <property type="nucleotide sequence ID" value="NZ_BAAABX010000051.1"/>
</dbReference>
<dbReference type="EMBL" id="BAAABX010000051">
    <property type="protein sequence ID" value="GAA0420877.1"/>
    <property type="molecule type" value="Genomic_DNA"/>
</dbReference>
<evidence type="ECO:0000313" key="1">
    <source>
        <dbReference type="EMBL" id="GAA0420877.1"/>
    </source>
</evidence>
<proteinExistence type="predicted"/>
<accession>A0ABN0YYA0</accession>
<sequence>MIFGRNGSRSTEPPLDIVDWRDVRRFTIGTVEREQGPGAKRPVFGDDAVRVPRRDGQRRVNPPCAFVVGASALYEDRERQRLLCTVGGAEGDGGERRHVVRDADGREIGVVRRVPPSRKVFRHTWRIEQPGRPEIVGRNKWAAVSPQDAVFRAAGKFLEGVVDSGLSFGAEDADGARERTLLWLADGSEVMQSVGSGFDIRADWLDRRLAFAVALLGDR</sequence>
<keyword evidence="2" id="KW-1185">Reference proteome</keyword>
<reference evidence="1 2" key="1">
    <citation type="journal article" date="2019" name="Int. J. Syst. Evol. Microbiol.">
        <title>The Global Catalogue of Microorganisms (GCM) 10K type strain sequencing project: providing services to taxonomists for standard genome sequencing and annotation.</title>
        <authorList>
            <consortium name="The Broad Institute Genomics Platform"/>
            <consortium name="The Broad Institute Genome Sequencing Center for Infectious Disease"/>
            <person name="Wu L."/>
            <person name="Ma J."/>
        </authorList>
    </citation>
    <scope>NUCLEOTIDE SEQUENCE [LARGE SCALE GENOMIC DNA]</scope>
    <source>
        <strain evidence="1 2">JCM 4788</strain>
    </source>
</reference>
<protein>
    <submittedName>
        <fullName evidence="1">Uncharacterized protein</fullName>
    </submittedName>
</protein>
<name>A0ABN0YYA0_9ACTN</name>
<dbReference type="Proteomes" id="UP001500879">
    <property type="component" value="Unassembled WGS sequence"/>
</dbReference>
<evidence type="ECO:0000313" key="2">
    <source>
        <dbReference type="Proteomes" id="UP001500879"/>
    </source>
</evidence>
<organism evidence="1 2">
    <name type="scientific">Streptomyces luteireticuli</name>
    <dbReference type="NCBI Taxonomy" id="173858"/>
    <lineage>
        <taxon>Bacteria</taxon>
        <taxon>Bacillati</taxon>
        <taxon>Actinomycetota</taxon>
        <taxon>Actinomycetes</taxon>
        <taxon>Kitasatosporales</taxon>
        <taxon>Streptomycetaceae</taxon>
        <taxon>Streptomyces</taxon>
    </lineage>
</organism>
<gene>
    <name evidence="1" type="ORF">GCM10010357_47760</name>
</gene>
<comment type="caution">
    <text evidence="1">The sequence shown here is derived from an EMBL/GenBank/DDBJ whole genome shotgun (WGS) entry which is preliminary data.</text>
</comment>